<protein>
    <submittedName>
        <fullName evidence="2">17214_t:CDS:1</fullName>
    </submittedName>
</protein>
<dbReference type="OrthoDB" id="2353768at2759"/>
<keyword evidence="3" id="KW-1185">Reference proteome</keyword>
<dbReference type="EMBL" id="CAJVPV010003598">
    <property type="protein sequence ID" value="CAG8555289.1"/>
    <property type="molecule type" value="Genomic_DNA"/>
</dbReference>
<gene>
    <name evidence="2" type="ORF">AMORRO_LOCUS5764</name>
</gene>
<evidence type="ECO:0000313" key="2">
    <source>
        <dbReference type="EMBL" id="CAG8555289.1"/>
    </source>
</evidence>
<evidence type="ECO:0000313" key="3">
    <source>
        <dbReference type="Proteomes" id="UP000789342"/>
    </source>
</evidence>
<dbReference type="AlphaFoldDB" id="A0A9N9FTJ3"/>
<proteinExistence type="predicted"/>
<dbReference type="Proteomes" id="UP000789342">
    <property type="component" value="Unassembled WGS sequence"/>
</dbReference>
<reference evidence="2" key="1">
    <citation type="submission" date="2021-06" db="EMBL/GenBank/DDBJ databases">
        <authorList>
            <person name="Kallberg Y."/>
            <person name="Tangrot J."/>
            <person name="Rosling A."/>
        </authorList>
    </citation>
    <scope>NUCLEOTIDE SEQUENCE</scope>
    <source>
        <strain evidence="2">CL551</strain>
    </source>
</reference>
<name>A0A9N9FTJ3_9GLOM</name>
<evidence type="ECO:0000256" key="1">
    <source>
        <dbReference type="SAM" id="MobiDB-lite"/>
    </source>
</evidence>
<sequence>MPKPSYPLELADWCLPFNENLPKEIATHFVDLPVKRYDGIPEFLCSVPDLLNTPNDAFTAYTTSLKLISEQAITPIGVYNYCQNLSKFIKGPNRKNTFLENVEKARRYLQKKGFVGRVERDVLEVFEKVRENFASELIEKVQKPTTFFPPRKRARVTQEGKLDVTGEDLMNSVTDASDIFGKVTFPSYYNKLKTIWKTQDSESKFYVFDLGDEDIWNQIYSVLDEDELDLLYERLTLEDEEKFLSEKTREYLAFFDDIVPAQSKGDEAVDSYLVDEDDYKPTENSEVEKIVNQLGSVSEKYHYLSNFFPMPADYDQLKMPDLFIVKDVSNHFDIITKMNGAMNKTPEQTLTAHVLAYIFFITFCFIDSSQYFSCERDISAKIDIQDNGYKADGVLELFERPKQIPLFLLEVSEGPNNPDPDKINEDRRRLLNEGVLGLNKFMLSTELPKLKVCETLRIFLAQAFANKLEIGQLIFIGPGLYLFAPFTIPVLTIPTSDIDLNNVPRLIRTLLCLRYNIVENIKRFIEFRKEGQENIAKSKPKYATGFTPERRKAVTFANFCQKYREKERKKVNGRKRGRGRGRGMGIQDYA</sequence>
<feature type="region of interest" description="Disordered" evidence="1">
    <location>
        <begin position="568"/>
        <end position="590"/>
    </location>
</feature>
<comment type="caution">
    <text evidence="2">The sequence shown here is derived from an EMBL/GenBank/DDBJ whole genome shotgun (WGS) entry which is preliminary data.</text>
</comment>
<accession>A0A9N9FTJ3</accession>
<feature type="compositionally biased region" description="Basic residues" evidence="1">
    <location>
        <begin position="571"/>
        <end position="581"/>
    </location>
</feature>
<organism evidence="2 3">
    <name type="scientific">Acaulospora morrowiae</name>
    <dbReference type="NCBI Taxonomy" id="94023"/>
    <lineage>
        <taxon>Eukaryota</taxon>
        <taxon>Fungi</taxon>
        <taxon>Fungi incertae sedis</taxon>
        <taxon>Mucoromycota</taxon>
        <taxon>Glomeromycotina</taxon>
        <taxon>Glomeromycetes</taxon>
        <taxon>Diversisporales</taxon>
        <taxon>Acaulosporaceae</taxon>
        <taxon>Acaulospora</taxon>
    </lineage>
</organism>